<organism evidence="2 3">
    <name type="scientific">Aetokthonos hydrillicola Thurmond2011</name>
    <dbReference type="NCBI Taxonomy" id="2712845"/>
    <lineage>
        <taxon>Bacteria</taxon>
        <taxon>Bacillati</taxon>
        <taxon>Cyanobacteriota</taxon>
        <taxon>Cyanophyceae</taxon>
        <taxon>Nostocales</taxon>
        <taxon>Hapalosiphonaceae</taxon>
        <taxon>Aetokthonos</taxon>
    </lineage>
</organism>
<keyword evidence="1" id="KW-1133">Transmembrane helix</keyword>
<keyword evidence="1" id="KW-0812">Transmembrane</keyword>
<dbReference type="Proteomes" id="UP000667802">
    <property type="component" value="Unassembled WGS sequence"/>
</dbReference>
<comment type="caution">
    <text evidence="2">The sequence shown here is derived from an EMBL/GenBank/DDBJ whole genome shotgun (WGS) entry which is preliminary data.</text>
</comment>
<evidence type="ECO:0000313" key="3">
    <source>
        <dbReference type="Proteomes" id="UP000667802"/>
    </source>
</evidence>
<proteinExistence type="predicted"/>
<feature type="transmembrane region" description="Helical" evidence="1">
    <location>
        <begin position="6"/>
        <end position="25"/>
    </location>
</feature>
<accession>A0AAP5MC39</accession>
<dbReference type="RefSeq" id="WP_208338544.1">
    <property type="nucleotide sequence ID" value="NZ_CAWQFN010000089.1"/>
</dbReference>
<keyword evidence="3" id="KW-1185">Reference proteome</keyword>
<dbReference type="EMBL" id="JAALHA020000013">
    <property type="protein sequence ID" value="MDR9897574.1"/>
    <property type="molecule type" value="Genomic_DNA"/>
</dbReference>
<protein>
    <submittedName>
        <fullName evidence="2">Uncharacterized protein</fullName>
    </submittedName>
</protein>
<evidence type="ECO:0000256" key="1">
    <source>
        <dbReference type="SAM" id="Phobius"/>
    </source>
</evidence>
<dbReference type="AlphaFoldDB" id="A0AAP5MC39"/>
<sequence>MLALSRQFFITPFVVCFCILGLGLLQFPCMQKLLKSNTTASSETLAKEINSEKLRLNFLKKVPSFGYDNLMANWMYLSFIQYFGDDEIRDKTGYGLSPEYFEVILKRDPRFISAYLSLSTSTSIYAGMPERSINLMEDGLKLLSPWVPKKSYYIWRYKGIDELLFSGNSSAAKQSFATSADWASKHSDEESKQVAFFSQKTTEFLDRNPSLRKAQIAGWTMVLNNGVDEKTRHRAISKIEALGGKVLVNPDGTMTIRG</sequence>
<name>A0AAP5MC39_9CYAN</name>
<keyword evidence="1" id="KW-0472">Membrane</keyword>
<reference evidence="3" key="1">
    <citation type="journal article" date="2021" name="Science">
        <title>Hunting the eagle killer: A cyanobacterial neurotoxin causes vacuolar myelinopathy.</title>
        <authorList>
            <person name="Breinlinger S."/>
            <person name="Phillips T.J."/>
            <person name="Haram B.N."/>
            <person name="Mares J."/>
            <person name="Martinez Yerena J.A."/>
            <person name="Hrouzek P."/>
            <person name="Sobotka R."/>
            <person name="Henderson W.M."/>
            <person name="Schmieder P."/>
            <person name="Williams S.M."/>
            <person name="Lauderdale J.D."/>
            <person name="Wilde H.D."/>
            <person name="Gerrin W."/>
            <person name="Kust A."/>
            <person name="Washington J.W."/>
            <person name="Wagner C."/>
            <person name="Geier B."/>
            <person name="Liebeke M."/>
            <person name="Enke H."/>
            <person name="Niedermeyer T.H.J."/>
            <person name="Wilde S.B."/>
        </authorList>
    </citation>
    <scope>NUCLEOTIDE SEQUENCE [LARGE SCALE GENOMIC DNA]</scope>
    <source>
        <strain evidence="3">Thurmond2011</strain>
    </source>
</reference>
<gene>
    <name evidence="2" type="ORF">G7B40_023835</name>
</gene>
<evidence type="ECO:0000313" key="2">
    <source>
        <dbReference type="EMBL" id="MDR9897574.1"/>
    </source>
</evidence>